<evidence type="ECO:0000313" key="1">
    <source>
        <dbReference type="EMBL" id="KAG2948229.1"/>
    </source>
</evidence>
<dbReference type="EMBL" id="RCMK01000115">
    <property type="protein sequence ID" value="KAG2948229.1"/>
    <property type="molecule type" value="Genomic_DNA"/>
</dbReference>
<organism evidence="1 2">
    <name type="scientific">Phytophthora cactorum</name>
    <dbReference type="NCBI Taxonomy" id="29920"/>
    <lineage>
        <taxon>Eukaryota</taxon>
        <taxon>Sar</taxon>
        <taxon>Stramenopiles</taxon>
        <taxon>Oomycota</taxon>
        <taxon>Peronosporomycetes</taxon>
        <taxon>Peronosporales</taxon>
        <taxon>Peronosporaceae</taxon>
        <taxon>Phytophthora</taxon>
    </lineage>
</organism>
<name>A0A8T1E425_9STRA</name>
<gene>
    <name evidence="1" type="ORF">PC117_g6192</name>
</gene>
<comment type="caution">
    <text evidence="1">The sequence shown here is derived from an EMBL/GenBank/DDBJ whole genome shotgun (WGS) entry which is preliminary data.</text>
</comment>
<evidence type="ECO:0000313" key="2">
    <source>
        <dbReference type="Proteomes" id="UP000736787"/>
    </source>
</evidence>
<dbReference type="Proteomes" id="UP000736787">
    <property type="component" value="Unassembled WGS sequence"/>
</dbReference>
<dbReference type="AlphaFoldDB" id="A0A8T1E425"/>
<accession>A0A8T1E425</accession>
<sequence length="69" mass="7744">MGPLVGVALAVFRVRTKHLASRQPLAEARYGSLGFTQILEEDLNLVLHTTIKRRQVVNRVATEVFRRSG</sequence>
<protein>
    <submittedName>
        <fullName evidence="1">Uncharacterized protein</fullName>
    </submittedName>
</protein>
<proteinExistence type="predicted"/>
<reference evidence="1" key="1">
    <citation type="submission" date="2018-10" db="EMBL/GenBank/DDBJ databases">
        <title>Effector identification in a new, highly contiguous assembly of the strawberry crown rot pathogen Phytophthora cactorum.</title>
        <authorList>
            <person name="Armitage A.D."/>
            <person name="Nellist C.F."/>
            <person name="Bates H."/>
            <person name="Vickerstaff R.J."/>
            <person name="Harrison R.J."/>
        </authorList>
    </citation>
    <scope>NUCLEOTIDE SEQUENCE</scope>
    <source>
        <strain evidence="1">4040</strain>
    </source>
</reference>